<dbReference type="SUPFAM" id="SSF52091">
    <property type="entry name" value="SpoIIaa-like"/>
    <property type="match status" value="1"/>
</dbReference>
<dbReference type="Proteomes" id="UP000249396">
    <property type="component" value="Unassembled WGS sequence"/>
</dbReference>
<gene>
    <name evidence="4" type="ORF">DM484_18860</name>
</gene>
<dbReference type="Gene3D" id="3.30.750.24">
    <property type="entry name" value="STAS domain"/>
    <property type="match status" value="1"/>
</dbReference>
<evidence type="ECO:0000259" key="3">
    <source>
        <dbReference type="PROSITE" id="PS50801"/>
    </source>
</evidence>
<evidence type="ECO:0000256" key="1">
    <source>
        <dbReference type="ARBA" id="ARBA00009013"/>
    </source>
</evidence>
<evidence type="ECO:0000313" key="5">
    <source>
        <dbReference type="Proteomes" id="UP000249396"/>
    </source>
</evidence>
<protein>
    <recommendedName>
        <fullName evidence="2">Anti-sigma factor antagonist</fullName>
    </recommendedName>
</protein>
<evidence type="ECO:0000256" key="2">
    <source>
        <dbReference type="RuleBase" id="RU003749"/>
    </source>
</evidence>
<dbReference type="NCBIfam" id="TIGR00377">
    <property type="entry name" value="ant_ant_sig"/>
    <property type="match status" value="1"/>
</dbReference>
<dbReference type="InterPro" id="IPR036513">
    <property type="entry name" value="STAS_dom_sf"/>
</dbReference>
<dbReference type="PANTHER" id="PTHR33495:SF2">
    <property type="entry name" value="ANTI-SIGMA FACTOR ANTAGONIST TM_1081-RELATED"/>
    <property type="match status" value="1"/>
</dbReference>
<dbReference type="AlphaFoldDB" id="A0A2W4SIS7"/>
<sequence length="114" mass="12303">MIQTHQKENNIDIVKISGRLVATDAPEAMENLKAIVESGEGKLIVDLSGVSFIDSSGLSVLISAFKLIRAKEGRMLLSGISKNVQTLLELTRLSEIFEMFATTEAALEAIAKPS</sequence>
<comment type="similarity">
    <text evidence="1 2">Belongs to the anti-sigma-factor antagonist family.</text>
</comment>
<comment type="caution">
    <text evidence="4">The sequence shown here is derived from an EMBL/GenBank/DDBJ whole genome shotgun (WGS) entry which is preliminary data.</text>
</comment>
<dbReference type="Pfam" id="PF01740">
    <property type="entry name" value="STAS"/>
    <property type="match status" value="1"/>
</dbReference>
<dbReference type="CDD" id="cd07043">
    <property type="entry name" value="STAS_anti-anti-sigma_factors"/>
    <property type="match status" value="1"/>
</dbReference>
<dbReference type="PANTHER" id="PTHR33495">
    <property type="entry name" value="ANTI-SIGMA FACTOR ANTAGONIST TM_1081-RELATED-RELATED"/>
    <property type="match status" value="1"/>
</dbReference>
<accession>A0A2W4SIS7</accession>
<dbReference type="GO" id="GO:0043856">
    <property type="term" value="F:anti-sigma factor antagonist activity"/>
    <property type="evidence" value="ECO:0007669"/>
    <property type="project" value="InterPro"/>
</dbReference>
<organism evidence="4 5">
    <name type="scientific">Candidatus Methylumidiphilus alinenensis</name>
    <dbReference type="NCBI Taxonomy" id="2202197"/>
    <lineage>
        <taxon>Bacteria</taxon>
        <taxon>Pseudomonadati</taxon>
        <taxon>Pseudomonadota</taxon>
        <taxon>Gammaproteobacteria</taxon>
        <taxon>Methylococcales</taxon>
        <taxon>Candidatus Methylumidiphilus</taxon>
    </lineage>
</organism>
<name>A0A2W4SIS7_9GAMM</name>
<dbReference type="InterPro" id="IPR003658">
    <property type="entry name" value="Anti-sigma_ant"/>
</dbReference>
<reference evidence="4 5" key="1">
    <citation type="journal article" date="2018" name="Aquat. Microb. Ecol.">
        <title>Gammaproteobacterial methanotrophs dominate.</title>
        <authorList>
            <person name="Rissanen A.J."/>
            <person name="Saarenheimo J."/>
            <person name="Tiirola M."/>
            <person name="Peura S."/>
            <person name="Aalto S.L."/>
            <person name="Karvinen A."/>
            <person name="Nykanen H."/>
        </authorList>
    </citation>
    <scope>NUCLEOTIDE SEQUENCE [LARGE SCALE GENOMIC DNA]</scope>
    <source>
        <strain evidence="4">AMbin10</strain>
    </source>
</reference>
<dbReference type="EMBL" id="QJPH01000386">
    <property type="protein sequence ID" value="PZN75400.1"/>
    <property type="molecule type" value="Genomic_DNA"/>
</dbReference>
<feature type="domain" description="STAS" evidence="3">
    <location>
        <begin position="1"/>
        <end position="110"/>
    </location>
</feature>
<proteinExistence type="inferred from homology"/>
<evidence type="ECO:0000313" key="4">
    <source>
        <dbReference type="EMBL" id="PZN75400.1"/>
    </source>
</evidence>
<dbReference type="InterPro" id="IPR002645">
    <property type="entry name" value="STAS_dom"/>
</dbReference>
<dbReference type="PROSITE" id="PS50801">
    <property type="entry name" value="STAS"/>
    <property type="match status" value="1"/>
</dbReference>